<reference evidence="1" key="1">
    <citation type="journal article" date="2017" name="Nature">
        <title>The sunflower genome provides insights into oil metabolism, flowering and Asterid evolution.</title>
        <authorList>
            <person name="Badouin H."/>
            <person name="Gouzy J."/>
            <person name="Grassa C.J."/>
            <person name="Murat F."/>
            <person name="Staton S.E."/>
            <person name="Cottret L."/>
            <person name="Lelandais-Briere C."/>
            <person name="Owens G.L."/>
            <person name="Carrere S."/>
            <person name="Mayjonade B."/>
            <person name="Legrand L."/>
            <person name="Gill N."/>
            <person name="Kane N.C."/>
            <person name="Bowers J.E."/>
            <person name="Hubner S."/>
            <person name="Bellec A."/>
            <person name="Berard A."/>
            <person name="Berges H."/>
            <person name="Blanchet N."/>
            <person name="Boniface M.C."/>
            <person name="Brunel D."/>
            <person name="Catrice O."/>
            <person name="Chaidir N."/>
            <person name="Claudel C."/>
            <person name="Donnadieu C."/>
            <person name="Faraut T."/>
            <person name="Fievet G."/>
            <person name="Helmstetter N."/>
            <person name="King M."/>
            <person name="Knapp S.J."/>
            <person name="Lai Z."/>
            <person name="Le Paslier M.C."/>
            <person name="Lippi Y."/>
            <person name="Lorenzon L."/>
            <person name="Mandel J.R."/>
            <person name="Marage G."/>
            <person name="Marchand G."/>
            <person name="Marquand E."/>
            <person name="Bret-Mestries E."/>
            <person name="Morien E."/>
            <person name="Nambeesan S."/>
            <person name="Nguyen T."/>
            <person name="Pegot-Espagnet P."/>
            <person name="Pouilly N."/>
            <person name="Raftis F."/>
            <person name="Sallet E."/>
            <person name="Schiex T."/>
            <person name="Thomas J."/>
            <person name="Vandecasteele C."/>
            <person name="Vares D."/>
            <person name="Vear F."/>
            <person name="Vautrin S."/>
            <person name="Crespi M."/>
            <person name="Mangin B."/>
            <person name="Burke J.M."/>
            <person name="Salse J."/>
            <person name="Munos S."/>
            <person name="Vincourt P."/>
            <person name="Rieseberg L.H."/>
            <person name="Langlade N.B."/>
        </authorList>
    </citation>
    <scope>NUCLEOTIDE SEQUENCE</scope>
    <source>
        <tissue evidence="1">Leaves</tissue>
    </source>
</reference>
<comment type="caution">
    <text evidence="1">The sequence shown here is derived from an EMBL/GenBank/DDBJ whole genome shotgun (WGS) entry which is preliminary data.</text>
</comment>
<dbReference type="AlphaFoldDB" id="A0A9K3NHC3"/>
<evidence type="ECO:0000313" key="1">
    <source>
        <dbReference type="EMBL" id="KAF5800482.1"/>
    </source>
</evidence>
<proteinExistence type="predicted"/>
<gene>
    <name evidence="1" type="ORF">HanXRQr2_Chr07g0316461</name>
</gene>
<accession>A0A9K3NHC3</accession>
<sequence>MESKVSHFVVTTTSPDVDGCRGFGTAGIDEKFPTDRLELGNDRGQSVFELPCSWFREAGCSWT</sequence>
<protein>
    <submittedName>
        <fullName evidence="1">Uncharacterized protein</fullName>
    </submittedName>
</protein>
<dbReference type="EMBL" id="MNCJ02000322">
    <property type="protein sequence ID" value="KAF5800482.1"/>
    <property type="molecule type" value="Genomic_DNA"/>
</dbReference>
<name>A0A9K3NHC3_HELAN</name>
<dbReference type="Gramene" id="mRNA:HanXRQr2_Chr07g0316461">
    <property type="protein sequence ID" value="CDS:HanXRQr2_Chr07g0316461.1"/>
    <property type="gene ID" value="HanXRQr2_Chr07g0316461"/>
</dbReference>
<evidence type="ECO:0000313" key="2">
    <source>
        <dbReference type="Proteomes" id="UP000215914"/>
    </source>
</evidence>
<keyword evidence="2" id="KW-1185">Reference proteome</keyword>
<reference evidence="1" key="2">
    <citation type="submission" date="2020-06" db="EMBL/GenBank/DDBJ databases">
        <title>Helianthus annuus Genome sequencing and assembly Release 2.</title>
        <authorList>
            <person name="Gouzy J."/>
            <person name="Langlade N."/>
            <person name="Munos S."/>
        </authorList>
    </citation>
    <scope>NUCLEOTIDE SEQUENCE</scope>
    <source>
        <tissue evidence="1">Leaves</tissue>
    </source>
</reference>
<organism evidence="1 2">
    <name type="scientific">Helianthus annuus</name>
    <name type="common">Common sunflower</name>
    <dbReference type="NCBI Taxonomy" id="4232"/>
    <lineage>
        <taxon>Eukaryota</taxon>
        <taxon>Viridiplantae</taxon>
        <taxon>Streptophyta</taxon>
        <taxon>Embryophyta</taxon>
        <taxon>Tracheophyta</taxon>
        <taxon>Spermatophyta</taxon>
        <taxon>Magnoliopsida</taxon>
        <taxon>eudicotyledons</taxon>
        <taxon>Gunneridae</taxon>
        <taxon>Pentapetalae</taxon>
        <taxon>asterids</taxon>
        <taxon>campanulids</taxon>
        <taxon>Asterales</taxon>
        <taxon>Asteraceae</taxon>
        <taxon>Asteroideae</taxon>
        <taxon>Heliantheae alliance</taxon>
        <taxon>Heliantheae</taxon>
        <taxon>Helianthus</taxon>
    </lineage>
</organism>
<dbReference type="Proteomes" id="UP000215914">
    <property type="component" value="Unassembled WGS sequence"/>
</dbReference>